<organism evidence="2">
    <name type="scientific">freshwater metagenome</name>
    <dbReference type="NCBI Taxonomy" id="449393"/>
    <lineage>
        <taxon>unclassified sequences</taxon>
        <taxon>metagenomes</taxon>
        <taxon>ecological metagenomes</taxon>
    </lineage>
</organism>
<sequence>MPAARVLAVQPAHTTRTGKPVKKRNGRVTSVQVRPEDDAVLAAYQAKVGVKAGEAFRLALHRAAAAEGIDVDSIVKGVAA</sequence>
<proteinExistence type="predicted"/>
<reference evidence="2" key="1">
    <citation type="submission" date="2020-05" db="EMBL/GenBank/DDBJ databases">
        <authorList>
            <person name="Chiriac C."/>
            <person name="Salcher M."/>
            <person name="Ghai R."/>
            <person name="Kavagutti S V."/>
        </authorList>
    </citation>
    <scope>NUCLEOTIDE SEQUENCE</scope>
</reference>
<evidence type="ECO:0000256" key="1">
    <source>
        <dbReference type="SAM" id="MobiDB-lite"/>
    </source>
</evidence>
<evidence type="ECO:0000313" key="2">
    <source>
        <dbReference type="EMBL" id="CAB4939210.1"/>
    </source>
</evidence>
<dbReference type="EMBL" id="CAFBMK010000227">
    <property type="protein sequence ID" value="CAB4939210.1"/>
    <property type="molecule type" value="Genomic_DNA"/>
</dbReference>
<name>A0A6J7J7Y7_9ZZZZ</name>
<accession>A0A6J7J7Y7</accession>
<protein>
    <submittedName>
        <fullName evidence="2">Unannotated protein</fullName>
    </submittedName>
</protein>
<dbReference type="AlphaFoldDB" id="A0A6J7J7Y7"/>
<feature type="region of interest" description="Disordered" evidence="1">
    <location>
        <begin position="1"/>
        <end position="30"/>
    </location>
</feature>
<gene>
    <name evidence="2" type="ORF">UFOPK3564_02838</name>
</gene>